<feature type="compositionally biased region" description="Polar residues" evidence="1">
    <location>
        <begin position="60"/>
        <end position="78"/>
    </location>
</feature>
<sequence>MLNHLQLITICLSRNLGNFLPIKSSSLGRLTTIFMVHLDTRSQELDRCGIAWICSKGSGKAQNVDKSGFGQQQSLREL</sequence>
<evidence type="ECO:0000256" key="1">
    <source>
        <dbReference type="SAM" id="MobiDB-lite"/>
    </source>
</evidence>
<dbReference type="Gramene" id="Pp3c19_990V3.3">
    <property type="protein sequence ID" value="PAC:32939810.CDS.1"/>
    <property type="gene ID" value="Pp3c19_990"/>
</dbReference>
<protein>
    <submittedName>
        <fullName evidence="2">Uncharacterized protein</fullName>
    </submittedName>
</protein>
<evidence type="ECO:0000313" key="3">
    <source>
        <dbReference type="Proteomes" id="UP000006727"/>
    </source>
</evidence>
<accession>A0A7I3ZBK5</accession>
<organism evidence="2 3">
    <name type="scientific">Physcomitrium patens</name>
    <name type="common">Spreading-leaved earth moss</name>
    <name type="synonym">Physcomitrella patens</name>
    <dbReference type="NCBI Taxonomy" id="3218"/>
    <lineage>
        <taxon>Eukaryota</taxon>
        <taxon>Viridiplantae</taxon>
        <taxon>Streptophyta</taxon>
        <taxon>Embryophyta</taxon>
        <taxon>Bryophyta</taxon>
        <taxon>Bryophytina</taxon>
        <taxon>Bryopsida</taxon>
        <taxon>Funariidae</taxon>
        <taxon>Funariales</taxon>
        <taxon>Funariaceae</taxon>
        <taxon>Physcomitrium</taxon>
    </lineage>
</organism>
<dbReference type="Proteomes" id="UP000006727">
    <property type="component" value="Chromosome 19"/>
</dbReference>
<name>A0A7I3ZBK5_PHYPA</name>
<dbReference type="EMBL" id="ABEU02000019">
    <property type="status" value="NOT_ANNOTATED_CDS"/>
    <property type="molecule type" value="Genomic_DNA"/>
</dbReference>
<keyword evidence="3" id="KW-1185">Reference proteome</keyword>
<dbReference type="EnsemblPlants" id="Pp3c19_990V3.3">
    <property type="protein sequence ID" value="PAC:32939810.CDS.1"/>
    <property type="gene ID" value="Pp3c19_990"/>
</dbReference>
<reference evidence="2 3" key="1">
    <citation type="journal article" date="2008" name="Science">
        <title>The Physcomitrella genome reveals evolutionary insights into the conquest of land by plants.</title>
        <authorList>
            <person name="Rensing S."/>
            <person name="Lang D."/>
            <person name="Zimmer A."/>
            <person name="Terry A."/>
            <person name="Salamov A."/>
            <person name="Shapiro H."/>
            <person name="Nishiyama T."/>
            <person name="Perroud P.-F."/>
            <person name="Lindquist E."/>
            <person name="Kamisugi Y."/>
            <person name="Tanahashi T."/>
            <person name="Sakakibara K."/>
            <person name="Fujita T."/>
            <person name="Oishi K."/>
            <person name="Shin-I T."/>
            <person name="Kuroki Y."/>
            <person name="Toyoda A."/>
            <person name="Suzuki Y."/>
            <person name="Hashimoto A."/>
            <person name="Yamaguchi K."/>
            <person name="Sugano A."/>
            <person name="Kohara Y."/>
            <person name="Fujiyama A."/>
            <person name="Anterola A."/>
            <person name="Aoki S."/>
            <person name="Ashton N."/>
            <person name="Barbazuk W.B."/>
            <person name="Barker E."/>
            <person name="Bennetzen J."/>
            <person name="Bezanilla M."/>
            <person name="Blankenship R."/>
            <person name="Cho S.H."/>
            <person name="Dutcher S."/>
            <person name="Estelle M."/>
            <person name="Fawcett J.A."/>
            <person name="Gundlach H."/>
            <person name="Hanada K."/>
            <person name="Heyl A."/>
            <person name="Hicks K.A."/>
            <person name="Hugh J."/>
            <person name="Lohr M."/>
            <person name="Mayer K."/>
            <person name="Melkozernov A."/>
            <person name="Murata T."/>
            <person name="Nelson D."/>
            <person name="Pils B."/>
            <person name="Prigge M."/>
            <person name="Reiss B."/>
            <person name="Renner T."/>
            <person name="Rombauts S."/>
            <person name="Rushton P."/>
            <person name="Sanderfoot A."/>
            <person name="Schween G."/>
            <person name="Shiu S.-H."/>
            <person name="Stueber K."/>
            <person name="Theodoulou F.L."/>
            <person name="Tu H."/>
            <person name="Van de Peer Y."/>
            <person name="Verrier P.J."/>
            <person name="Waters E."/>
            <person name="Wood A."/>
            <person name="Yang L."/>
            <person name="Cove D."/>
            <person name="Cuming A."/>
            <person name="Hasebe M."/>
            <person name="Lucas S."/>
            <person name="Mishler D.B."/>
            <person name="Reski R."/>
            <person name="Grigoriev I."/>
            <person name="Quatrano R.S."/>
            <person name="Boore J.L."/>
        </authorList>
    </citation>
    <scope>NUCLEOTIDE SEQUENCE [LARGE SCALE GENOMIC DNA]</scope>
    <source>
        <strain evidence="2 3">cv. Gransden 2004</strain>
    </source>
</reference>
<feature type="region of interest" description="Disordered" evidence="1">
    <location>
        <begin position="58"/>
        <end position="78"/>
    </location>
</feature>
<reference evidence="2 3" key="2">
    <citation type="journal article" date="2018" name="Plant J.">
        <title>The Physcomitrella patens chromosome-scale assembly reveals moss genome structure and evolution.</title>
        <authorList>
            <person name="Lang D."/>
            <person name="Ullrich K.K."/>
            <person name="Murat F."/>
            <person name="Fuchs J."/>
            <person name="Jenkins J."/>
            <person name="Haas F.B."/>
            <person name="Piednoel M."/>
            <person name="Gundlach H."/>
            <person name="Van Bel M."/>
            <person name="Meyberg R."/>
            <person name="Vives C."/>
            <person name="Morata J."/>
            <person name="Symeonidi A."/>
            <person name="Hiss M."/>
            <person name="Muchero W."/>
            <person name="Kamisugi Y."/>
            <person name="Saleh O."/>
            <person name="Blanc G."/>
            <person name="Decker E.L."/>
            <person name="van Gessel N."/>
            <person name="Grimwood J."/>
            <person name="Hayes R.D."/>
            <person name="Graham S.W."/>
            <person name="Gunter L.E."/>
            <person name="McDaniel S.F."/>
            <person name="Hoernstein S.N.W."/>
            <person name="Larsson A."/>
            <person name="Li F.W."/>
            <person name="Perroud P.F."/>
            <person name="Phillips J."/>
            <person name="Ranjan P."/>
            <person name="Rokshar D.S."/>
            <person name="Rothfels C.J."/>
            <person name="Schneider L."/>
            <person name="Shu S."/>
            <person name="Stevenson D.W."/>
            <person name="Thummler F."/>
            <person name="Tillich M."/>
            <person name="Villarreal Aguilar J.C."/>
            <person name="Widiez T."/>
            <person name="Wong G.K."/>
            <person name="Wymore A."/>
            <person name="Zhang Y."/>
            <person name="Zimmer A.D."/>
            <person name="Quatrano R.S."/>
            <person name="Mayer K.F.X."/>
            <person name="Goodstein D."/>
            <person name="Casacuberta J.M."/>
            <person name="Vandepoele K."/>
            <person name="Reski R."/>
            <person name="Cuming A.C."/>
            <person name="Tuskan G.A."/>
            <person name="Maumus F."/>
            <person name="Salse J."/>
            <person name="Schmutz J."/>
            <person name="Rensing S.A."/>
        </authorList>
    </citation>
    <scope>NUCLEOTIDE SEQUENCE [LARGE SCALE GENOMIC DNA]</scope>
    <source>
        <strain evidence="2 3">cv. Gransden 2004</strain>
    </source>
</reference>
<dbReference type="Gramene" id="Pp3c19_990V3.2">
    <property type="protein sequence ID" value="PAC:32939809.CDS.1"/>
    <property type="gene ID" value="Pp3c19_990"/>
</dbReference>
<proteinExistence type="predicted"/>
<evidence type="ECO:0000313" key="2">
    <source>
        <dbReference type="EnsemblPlants" id="PAC:32939809.CDS.1"/>
    </source>
</evidence>
<reference evidence="2" key="3">
    <citation type="submission" date="2020-12" db="UniProtKB">
        <authorList>
            <consortium name="EnsemblPlants"/>
        </authorList>
    </citation>
    <scope>IDENTIFICATION</scope>
</reference>
<dbReference type="AlphaFoldDB" id="A0A7I3ZBK5"/>
<dbReference type="EnsemblPlants" id="Pp3c19_990V3.2">
    <property type="protein sequence ID" value="PAC:32939809.CDS.1"/>
    <property type="gene ID" value="Pp3c19_990"/>
</dbReference>